<dbReference type="Gene3D" id="3.10.20.90">
    <property type="entry name" value="Phosphatidylinositol 3-kinase Catalytic Subunit, Chain A, domain 1"/>
    <property type="match status" value="1"/>
</dbReference>
<dbReference type="STRING" id="35608.A0A2U1PR40"/>
<dbReference type="SUPFAM" id="SSF54277">
    <property type="entry name" value="CAD &amp; PB1 domains"/>
    <property type="match status" value="1"/>
</dbReference>
<dbReference type="Pfam" id="PF00564">
    <property type="entry name" value="PB1"/>
    <property type="match status" value="1"/>
</dbReference>
<dbReference type="SMART" id="SM00666">
    <property type="entry name" value="PB1"/>
    <property type="match status" value="1"/>
</dbReference>
<name>A0A2U1PR40_ARTAN</name>
<accession>A0A2U1PR40</accession>
<evidence type="ECO:0000313" key="3">
    <source>
        <dbReference type="Proteomes" id="UP000245207"/>
    </source>
</evidence>
<proteinExistence type="predicted"/>
<dbReference type="GO" id="GO:0003700">
    <property type="term" value="F:DNA-binding transcription factor activity"/>
    <property type="evidence" value="ECO:0007669"/>
    <property type="project" value="InterPro"/>
</dbReference>
<sequence>MSLKRLSQSVKSENADKAPCLGSGLSSEKITDLMRNKFSLEQPTVPLSGEERYLNPLWVSGNEEPRDELRQTDSSDSKTIIGFELGIDNNQHTQRMLQDKIRVVLKLLTFRKQRVIVQFWSLIFVGKKQLLTTIDQPFGLGVIEDELCLYRKDSEHILYVVDKDHDNEEDISPPARVFKQGFPEWTSDIANYLPKHFAQQECAIRCNLHGYLALPVFDSVTRSCVGVIEFLTSSKYTSLAYEAEKVQKALQTQNLTCLQLLDDGPSNVSSELRLNELEKISSILKVVCDSHKLPLAQTWAISPLSTLASHEQILEKKCGSFDTKCLGKVCMSTASLPYYVPDLGMWSFRKACREQHLDMYRGLVGRALLSRGSCFCEDVTKLGEEEYPLVHNAQMSGLTRCFSIFLHSVEGNHDYVLEFFLPLNIKDVRHVQVNLVQTLMQHIGAASGFELGENSHIEVVKPLMDLPANIEPDIISTTSYNFSNVATNSMNVPDECSSTNVSMEIISARFGDTGETSSPLKSDNKRKRGSDTMVLVKAMYENIIKEFQFVTSLGLLKLKNEVAKQFKLNGNMIRLKYWDEENELILICVDDDLKLALVTSEVNNSINLVCELSA</sequence>
<dbReference type="EMBL" id="PKPP01000836">
    <property type="protein sequence ID" value="PWA88205.1"/>
    <property type="molecule type" value="Genomic_DNA"/>
</dbReference>
<dbReference type="Pfam" id="PF22922">
    <property type="entry name" value="GAF_NLP"/>
    <property type="match status" value="1"/>
</dbReference>
<comment type="caution">
    <text evidence="2">The sequence shown here is derived from an EMBL/GenBank/DDBJ whole genome shotgun (WGS) entry which is preliminary data.</text>
</comment>
<dbReference type="OrthoDB" id="1718002at2759"/>
<gene>
    <name evidence="2" type="ORF">CTI12_AA122740</name>
</gene>
<dbReference type="InterPro" id="IPR045012">
    <property type="entry name" value="NLP"/>
</dbReference>
<dbReference type="InterPro" id="IPR055081">
    <property type="entry name" value="NLP1-9_GAF"/>
</dbReference>
<dbReference type="CDD" id="cd05992">
    <property type="entry name" value="PB1"/>
    <property type="match status" value="1"/>
</dbReference>
<evidence type="ECO:0000259" key="1">
    <source>
        <dbReference type="SMART" id="SM00666"/>
    </source>
</evidence>
<dbReference type="PANTHER" id="PTHR32002:SF35">
    <property type="entry name" value="PROTEIN NLP6"/>
    <property type="match status" value="1"/>
</dbReference>
<reference evidence="2 3" key="1">
    <citation type="journal article" date="2018" name="Mol. Plant">
        <title>The genome of Artemisia annua provides insight into the evolution of Asteraceae family and artemisinin biosynthesis.</title>
        <authorList>
            <person name="Shen Q."/>
            <person name="Zhang L."/>
            <person name="Liao Z."/>
            <person name="Wang S."/>
            <person name="Yan T."/>
            <person name="Shi P."/>
            <person name="Liu M."/>
            <person name="Fu X."/>
            <person name="Pan Q."/>
            <person name="Wang Y."/>
            <person name="Lv Z."/>
            <person name="Lu X."/>
            <person name="Zhang F."/>
            <person name="Jiang W."/>
            <person name="Ma Y."/>
            <person name="Chen M."/>
            <person name="Hao X."/>
            <person name="Li L."/>
            <person name="Tang Y."/>
            <person name="Lv G."/>
            <person name="Zhou Y."/>
            <person name="Sun X."/>
            <person name="Brodelius P.E."/>
            <person name="Rose J.K.C."/>
            <person name="Tang K."/>
        </authorList>
    </citation>
    <scope>NUCLEOTIDE SEQUENCE [LARGE SCALE GENOMIC DNA]</scope>
    <source>
        <strain evidence="3">cv. Huhao1</strain>
        <tissue evidence="2">Leaf</tissue>
    </source>
</reference>
<dbReference type="InterPro" id="IPR000270">
    <property type="entry name" value="PB1_dom"/>
</dbReference>
<organism evidence="2 3">
    <name type="scientific">Artemisia annua</name>
    <name type="common">Sweet wormwood</name>
    <dbReference type="NCBI Taxonomy" id="35608"/>
    <lineage>
        <taxon>Eukaryota</taxon>
        <taxon>Viridiplantae</taxon>
        <taxon>Streptophyta</taxon>
        <taxon>Embryophyta</taxon>
        <taxon>Tracheophyta</taxon>
        <taxon>Spermatophyta</taxon>
        <taxon>Magnoliopsida</taxon>
        <taxon>eudicotyledons</taxon>
        <taxon>Gunneridae</taxon>
        <taxon>Pentapetalae</taxon>
        <taxon>asterids</taxon>
        <taxon>campanulids</taxon>
        <taxon>Asterales</taxon>
        <taxon>Asteraceae</taxon>
        <taxon>Asteroideae</taxon>
        <taxon>Anthemideae</taxon>
        <taxon>Artemisiinae</taxon>
        <taxon>Artemisia</taxon>
    </lineage>
</organism>
<evidence type="ECO:0000313" key="2">
    <source>
        <dbReference type="EMBL" id="PWA88205.1"/>
    </source>
</evidence>
<dbReference type="PANTHER" id="PTHR32002">
    <property type="entry name" value="PROTEIN NLP8"/>
    <property type="match status" value="1"/>
</dbReference>
<protein>
    <submittedName>
        <fullName evidence="2">PB1 domain, RWP-RK domain protein</fullName>
    </submittedName>
</protein>
<feature type="domain" description="PB1" evidence="1">
    <location>
        <begin position="533"/>
        <end position="613"/>
    </location>
</feature>
<dbReference type="AlphaFoldDB" id="A0A2U1PR40"/>
<dbReference type="Proteomes" id="UP000245207">
    <property type="component" value="Unassembled WGS sequence"/>
</dbReference>
<keyword evidence="3" id="KW-1185">Reference proteome</keyword>